<accession>A0ABT4I9V8</accession>
<reference evidence="2" key="1">
    <citation type="submission" date="2022-10" db="EMBL/GenBank/DDBJ databases">
        <title>Genome sequence of Actinomyces israelii ATCC 10048.</title>
        <authorList>
            <person name="Watt R.M."/>
            <person name="Tong W.M."/>
        </authorList>
    </citation>
    <scope>NUCLEOTIDE SEQUENCE</scope>
    <source>
        <strain evidence="2">ATCC 10048</strain>
    </source>
</reference>
<evidence type="ECO:0008006" key="4">
    <source>
        <dbReference type="Google" id="ProtNLM"/>
    </source>
</evidence>
<protein>
    <recommendedName>
        <fullName evidence="4">Septum formation-related domain-containing protein</fullName>
    </recommendedName>
</protein>
<dbReference type="EMBL" id="JAPTMY010000017">
    <property type="protein sequence ID" value="MCZ0858139.1"/>
    <property type="molecule type" value="Genomic_DNA"/>
</dbReference>
<dbReference type="Proteomes" id="UP001072034">
    <property type="component" value="Unassembled WGS sequence"/>
</dbReference>
<organism evidence="2 3">
    <name type="scientific">Actinomyces israelii</name>
    <dbReference type="NCBI Taxonomy" id="1659"/>
    <lineage>
        <taxon>Bacteria</taxon>
        <taxon>Bacillati</taxon>
        <taxon>Actinomycetota</taxon>
        <taxon>Actinomycetes</taxon>
        <taxon>Actinomycetales</taxon>
        <taxon>Actinomycetaceae</taxon>
        <taxon>Actinomyces</taxon>
    </lineage>
</organism>
<dbReference type="RefSeq" id="WP_268917588.1">
    <property type="nucleotide sequence ID" value="NZ_CAJPNG010000048.1"/>
</dbReference>
<keyword evidence="1" id="KW-0472">Membrane</keyword>
<evidence type="ECO:0000313" key="3">
    <source>
        <dbReference type="Proteomes" id="UP001072034"/>
    </source>
</evidence>
<sequence length="243" mass="25520">MNPSSPKPSSQAYPALQQAGPYAPAAGPPRARRRVWLIVLAVLVTVIGLMAAFCEFMIWATSTYSAKRSIENARAGSCVTSVLISDPESSITDCSSADAAHRVTGRAETATACALFPGTDTVYDTGKDFVCLAETDTAPDTAVNSVKTGDCVTLEAVTAVSQKAVKTDCADGGVHPVLAVLNDVEKGPSSGEDRFDYYSGLCARAGAADVGLFYSWHMRRLPYSGRYSGSPASDIVLCLGPQH</sequence>
<keyword evidence="3" id="KW-1185">Reference proteome</keyword>
<keyword evidence="1" id="KW-1133">Transmembrane helix</keyword>
<keyword evidence="1" id="KW-0812">Transmembrane</keyword>
<evidence type="ECO:0000256" key="1">
    <source>
        <dbReference type="SAM" id="Phobius"/>
    </source>
</evidence>
<comment type="caution">
    <text evidence="2">The sequence shown here is derived from an EMBL/GenBank/DDBJ whole genome shotgun (WGS) entry which is preliminary data.</text>
</comment>
<proteinExistence type="predicted"/>
<gene>
    <name evidence="2" type="ORF">OHJ16_08785</name>
</gene>
<name>A0ABT4I9V8_9ACTO</name>
<feature type="transmembrane region" description="Helical" evidence="1">
    <location>
        <begin position="35"/>
        <end position="59"/>
    </location>
</feature>
<evidence type="ECO:0000313" key="2">
    <source>
        <dbReference type="EMBL" id="MCZ0858139.1"/>
    </source>
</evidence>